<feature type="chain" id="PRO_5008904009" evidence="1">
    <location>
        <begin position="20"/>
        <end position="75"/>
    </location>
</feature>
<dbReference type="AlphaFoldDB" id="A0A1D2MGS8"/>
<evidence type="ECO:0000256" key="1">
    <source>
        <dbReference type="SAM" id="SignalP"/>
    </source>
</evidence>
<organism evidence="2 3">
    <name type="scientific">Orchesella cincta</name>
    <name type="common">Springtail</name>
    <name type="synonym">Podura cincta</name>
    <dbReference type="NCBI Taxonomy" id="48709"/>
    <lineage>
        <taxon>Eukaryota</taxon>
        <taxon>Metazoa</taxon>
        <taxon>Ecdysozoa</taxon>
        <taxon>Arthropoda</taxon>
        <taxon>Hexapoda</taxon>
        <taxon>Collembola</taxon>
        <taxon>Entomobryomorpha</taxon>
        <taxon>Entomobryoidea</taxon>
        <taxon>Orchesellidae</taxon>
        <taxon>Orchesellinae</taxon>
        <taxon>Orchesella</taxon>
    </lineage>
</organism>
<sequence>MHVIIITLVAAACLGLVKAKTVDAEIHDLINLGQVEGKNYYYDSTTVRDWSESGNYCIESGMNSQQLTLHTRRNF</sequence>
<name>A0A1D2MGS8_ORCCI</name>
<dbReference type="EMBL" id="LJIJ01001300">
    <property type="protein sequence ID" value="ODM92189.1"/>
    <property type="molecule type" value="Genomic_DNA"/>
</dbReference>
<accession>A0A1D2MGS8</accession>
<proteinExistence type="predicted"/>
<evidence type="ECO:0000313" key="3">
    <source>
        <dbReference type="Proteomes" id="UP000094527"/>
    </source>
</evidence>
<comment type="caution">
    <text evidence="2">The sequence shown here is derived from an EMBL/GenBank/DDBJ whole genome shotgun (WGS) entry which is preliminary data.</text>
</comment>
<reference evidence="2 3" key="1">
    <citation type="journal article" date="2016" name="Genome Biol. Evol.">
        <title>Gene Family Evolution Reflects Adaptation to Soil Environmental Stressors in the Genome of the Collembolan Orchesella cincta.</title>
        <authorList>
            <person name="Faddeeva-Vakhrusheva A."/>
            <person name="Derks M.F."/>
            <person name="Anvar S.Y."/>
            <person name="Agamennone V."/>
            <person name="Suring W."/>
            <person name="Smit S."/>
            <person name="van Straalen N.M."/>
            <person name="Roelofs D."/>
        </authorList>
    </citation>
    <scope>NUCLEOTIDE SEQUENCE [LARGE SCALE GENOMIC DNA]</scope>
    <source>
        <tissue evidence="2">Mixed pool</tissue>
    </source>
</reference>
<keyword evidence="3" id="KW-1185">Reference proteome</keyword>
<protein>
    <submittedName>
        <fullName evidence="2">Uncharacterized protein</fullName>
    </submittedName>
</protein>
<dbReference type="Proteomes" id="UP000094527">
    <property type="component" value="Unassembled WGS sequence"/>
</dbReference>
<gene>
    <name evidence="2" type="ORF">Ocin01_14489</name>
</gene>
<feature type="signal peptide" evidence="1">
    <location>
        <begin position="1"/>
        <end position="19"/>
    </location>
</feature>
<evidence type="ECO:0000313" key="2">
    <source>
        <dbReference type="EMBL" id="ODM92189.1"/>
    </source>
</evidence>
<keyword evidence="1" id="KW-0732">Signal</keyword>